<evidence type="ECO:0000256" key="4">
    <source>
        <dbReference type="ARBA" id="ARBA00023134"/>
    </source>
</evidence>
<evidence type="ECO:0000256" key="1">
    <source>
        <dbReference type="ARBA" id="ARBA00004370"/>
    </source>
</evidence>
<dbReference type="GO" id="GO:0005525">
    <property type="term" value="F:GTP binding"/>
    <property type="evidence" value="ECO:0007669"/>
    <property type="project" value="UniProtKB-KW"/>
</dbReference>
<accession>K0NH36</accession>
<keyword evidence="8" id="KW-1185">Reference proteome</keyword>
<keyword evidence="4" id="KW-0342">GTP-binding</keyword>
<evidence type="ECO:0000313" key="8">
    <source>
        <dbReference type="Proteomes" id="UP000007347"/>
    </source>
</evidence>
<dbReference type="RefSeq" id="WP_014957592.1">
    <property type="nucleotide sequence ID" value="NC_018645.1"/>
</dbReference>
<gene>
    <name evidence="7" type="ordered locus">TOL2_C21190</name>
</gene>
<evidence type="ECO:0000259" key="6">
    <source>
        <dbReference type="Pfam" id="PF00350"/>
    </source>
</evidence>
<comment type="subcellular location">
    <subcellularLocation>
        <location evidence="1">Membrane</location>
    </subcellularLocation>
</comment>
<organism evidence="7 8">
    <name type="scientific">Desulfobacula toluolica (strain DSM 7467 / Tol2)</name>
    <dbReference type="NCBI Taxonomy" id="651182"/>
    <lineage>
        <taxon>Bacteria</taxon>
        <taxon>Pseudomonadati</taxon>
        <taxon>Thermodesulfobacteriota</taxon>
        <taxon>Desulfobacteria</taxon>
        <taxon>Desulfobacterales</taxon>
        <taxon>Desulfobacteraceae</taxon>
        <taxon>Desulfobacula</taxon>
    </lineage>
</organism>
<dbReference type="STRING" id="651182.TOL2_C21190"/>
<dbReference type="GO" id="GO:0008053">
    <property type="term" value="P:mitochondrial fusion"/>
    <property type="evidence" value="ECO:0007669"/>
    <property type="project" value="TreeGrafter"/>
</dbReference>
<evidence type="ECO:0000256" key="2">
    <source>
        <dbReference type="ARBA" id="ARBA00022741"/>
    </source>
</evidence>
<dbReference type="InterPro" id="IPR027417">
    <property type="entry name" value="P-loop_NTPase"/>
</dbReference>
<dbReference type="EMBL" id="FO203503">
    <property type="protein sequence ID" value="CCK80280.1"/>
    <property type="molecule type" value="Genomic_DNA"/>
</dbReference>
<dbReference type="InterPro" id="IPR027094">
    <property type="entry name" value="Mitofusin_fam"/>
</dbReference>
<feature type="domain" description="Dynamin N-terminal" evidence="6">
    <location>
        <begin position="57"/>
        <end position="292"/>
    </location>
</feature>
<dbReference type="PATRIC" id="fig|651182.5.peg.2515"/>
<reference evidence="7 8" key="1">
    <citation type="journal article" date="2013" name="Environ. Microbiol.">
        <title>Complete genome, catabolic sub-proteomes and key-metabolites of Desulfobacula toluolica Tol2, a marine, aromatic compound-degrading, sulfate-reducing bacterium.</title>
        <authorList>
            <person name="Wohlbrand L."/>
            <person name="Jacob J.H."/>
            <person name="Kube M."/>
            <person name="Mussmann M."/>
            <person name="Jarling R."/>
            <person name="Beck A."/>
            <person name="Amann R."/>
            <person name="Wilkes H."/>
            <person name="Reinhardt R."/>
            <person name="Rabus R."/>
        </authorList>
    </citation>
    <scope>NUCLEOTIDE SEQUENCE [LARGE SCALE GENOMIC DNA]</scope>
    <source>
        <strain evidence="8">DSM 7467 / Tol2</strain>
    </source>
</reference>
<sequence>MTNTTTRLNSIEKIVNDMLTILHLIEELPQMTDTSCKEYQTLCRNIPEYIRAGWLKIAVVGVVKSGKSTFVNSLVGKELVKRGAGVLTSITTRIRKGKKNQANLYFKSWDDINSQLQKALILFPDNESGNDESDNNGFGTAIKDDFDIRRKKDRIYLKKAYQTLINDFSVTNDEIMPETILIRHALQGFDMCKDLVQADETLYCFESKEFDKHKPYTSDPDNAFYIKDVCLNIFGKIIDPNIEIADCQGADSTDPAQLAQILTYLESSNLIIYCISSRTGLRQSDMTFLKRIKNLGLLDNILFINNCDLTEHENLDDLIKIETSICANLEFLDIQPRIFSFSSLYNLFLKLESKLTKKDLSRLKLWQEEKKMVQYCDLKTREFESFFTQKIDKNRFELLISNHLKRLGIIIDQLDQRTNIFINLLSSDKLKEKAALETLKHLYQNASRLESIVANSIQGAVRGLKDEIDLNLKKAFVQDQLGILKKAGEYIRTASIDVEKYRLVVKESGFNQTLYLLFQDFKRKLDLYGIEQVNPQLKKIVEAQEKRITSYFQSLFDSYQIDLLKADHYSEFENMSNLTTQYSDFIDPVDIDKIKKILGLQLPTAMFEAKYTSKIKANVFADFGLQTLVQILSCMFDRKSGFSFSPGLEKAALKIKKKHQKLIKDQFEEYHMSLQTNYFIPLIEAGTREFKEKINERFNRYHSFKEEIEHFFSLKRSEKKDQKKKLLFIKQQIQRVAGDIASYSKITWK</sequence>
<dbReference type="Proteomes" id="UP000007347">
    <property type="component" value="Chromosome"/>
</dbReference>
<dbReference type="AlphaFoldDB" id="K0NH36"/>
<name>K0NH36_DESTT</name>
<dbReference type="KEGG" id="dto:TOL2_C21190"/>
<keyword evidence="3" id="KW-0378">Hydrolase</keyword>
<keyword evidence="2" id="KW-0547">Nucleotide-binding</keyword>
<dbReference type="PANTHER" id="PTHR10465">
    <property type="entry name" value="TRANSMEMBRANE GTPASE FZO1"/>
    <property type="match status" value="1"/>
</dbReference>
<proteinExistence type="predicted"/>
<evidence type="ECO:0000256" key="3">
    <source>
        <dbReference type="ARBA" id="ARBA00022801"/>
    </source>
</evidence>
<keyword evidence="5" id="KW-0472">Membrane</keyword>
<dbReference type="InterPro" id="IPR045063">
    <property type="entry name" value="Dynamin_N"/>
</dbReference>
<dbReference type="SUPFAM" id="SSF52540">
    <property type="entry name" value="P-loop containing nucleoside triphosphate hydrolases"/>
    <property type="match status" value="1"/>
</dbReference>
<protein>
    <submittedName>
        <fullName evidence="7">Conserved uncharacterized protein</fullName>
    </submittedName>
</protein>
<evidence type="ECO:0000256" key="5">
    <source>
        <dbReference type="ARBA" id="ARBA00023136"/>
    </source>
</evidence>
<dbReference type="HOGENOM" id="CLU_371205_0_0_7"/>
<dbReference type="GO" id="GO:0003924">
    <property type="term" value="F:GTPase activity"/>
    <property type="evidence" value="ECO:0007669"/>
    <property type="project" value="InterPro"/>
</dbReference>
<dbReference type="OrthoDB" id="5409226at2"/>
<evidence type="ECO:0000313" key="7">
    <source>
        <dbReference type="EMBL" id="CCK80280.1"/>
    </source>
</evidence>
<dbReference type="Gene3D" id="3.40.50.300">
    <property type="entry name" value="P-loop containing nucleotide triphosphate hydrolases"/>
    <property type="match status" value="1"/>
</dbReference>
<dbReference type="GO" id="GO:0016020">
    <property type="term" value="C:membrane"/>
    <property type="evidence" value="ECO:0007669"/>
    <property type="project" value="UniProtKB-SubCell"/>
</dbReference>
<dbReference type="PANTHER" id="PTHR10465:SF0">
    <property type="entry name" value="SARCALUMENIN"/>
    <property type="match status" value="1"/>
</dbReference>
<dbReference type="Pfam" id="PF00350">
    <property type="entry name" value="Dynamin_N"/>
    <property type="match status" value="1"/>
</dbReference>